<dbReference type="GO" id="GO:0005829">
    <property type="term" value="C:cytosol"/>
    <property type="evidence" value="ECO:0007669"/>
    <property type="project" value="TreeGrafter"/>
</dbReference>
<dbReference type="GO" id="GO:0008855">
    <property type="term" value="F:exodeoxyribonuclease VII activity"/>
    <property type="evidence" value="ECO:0007669"/>
    <property type="project" value="UniProtKB-UniRule"/>
</dbReference>
<dbReference type="PIRSF" id="PIRSF006488">
    <property type="entry name" value="Exonuc_VII_S"/>
    <property type="match status" value="1"/>
</dbReference>
<dbReference type="InterPro" id="IPR037004">
    <property type="entry name" value="Exonuc_VII_ssu_sf"/>
</dbReference>
<dbReference type="EC" id="3.1.11.6" evidence="6"/>
<dbReference type="HAMAP" id="MF_00337">
    <property type="entry name" value="Exonuc_7_S"/>
    <property type="match status" value="1"/>
</dbReference>
<dbReference type="GO" id="GO:0009318">
    <property type="term" value="C:exodeoxyribonuclease VII complex"/>
    <property type="evidence" value="ECO:0007669"/>
    <property type="project" value="UniProtKB-UniRule"/>
</dbReference>
<evidence type="ECO:0000313" key="8">
    <source>
        <dbReference type="EMBL" id="NDV62279.1"/>
    </source>
</evidence>
<keyword evidence="5 6" id="KW-0269">Exonuclease</keyword>
<protein>
    <recommendedName>
        <fullName evidence="6">Exodeoxyribonuclease 7 small subunit</fullName>
        <ecNumber evidence="6">3.1.11.6</ecNumber>
    </recommendedName>
    <alternativeName>
        <fullName evidence="6">Exodeoxyribonuclease VII small subunit</fullName>
        <shortName evidence="6">Exonuclease VII small subunit</shortName>
    </alternativeName>
</protein>
<keyword evidence="9" id="KW-1185">Reference proteome</keyword>
<dbReference type="Proteomes" id="UP000478417">
    <property type="component" value="Unassembled WGS sequence"/>
</dbReference>
<evidence type="ECO:0000256" key="1">
    <source>
        <dbReference type="ARBA" id="ARBA00009998"/>
    </source>
</evidence>
<evidence type="ECO:0000256" key="3">
    <source>
        <dbReference type="ARBA" id="ARBA00022722"/>
    </source>
</evidence>
<feature type="coiled-coil region" evidence="7">
    <location>
        <begin position="45"/>
        <end position="72"/>
    </location>
</feature>
<comment type="subunit">
    <text evidence="6">Heterooligomer composed of large and small subunits.</text>
</comment>
<dbReference type="PANTHER" id="PTHR34137:SF1">
    <property type="entry name" value="EXODEOXYRIBONUCLEASE 7 SMALL SUBUNIT"/>
    <property type="match status" value="1"/>
</dbReference>
<dbReference type="InterPro" id="IPR003761">
    <property type="entry name" value="Exonuc_VII_S"/>
</dbReference>
<dbReference type="NCBIfam" id="NF002140">
    <property type="entry name" value="PRK00977.1-4"/>
    <property type="match status" value="1"/>
</dbReference>
<dbReference type="EMBL" id="JAAGNX010000002">
    <property type="protein sequence ID" value="NDV62279.1"/>
    <property type="molecule type" value="Genomic_DNA"/>
</dbReference>
<evidence type="ECO:0000313" key="9">
    <source>
        <dbReference type="Proteomes" id="UP000478417"/>
    </source>
</evidence>
<reference evidence="8 9" key="1">
    <citation type="submission" date="2020-02" db="EMBL/GenBank/DDBJ databases">
        <title>Albibacoteraceae fam. nov., the first described family within the subdivision 4 Verrucomicrobia.</title>
        <authorList>
            <person name="Xi F."/>
        </authorList>
    </citation>
    <scope>NUCLEOTIDE SEQUENCE [LARGE SCALE GENOMIC DNA]</scope>
    <source>
        <strain evidence="8 9">CK1056</strain>
    </source>
</reference>
<keyword evidence="3 6" id="KW-0540">Nuclease</keyword>
<dbReference type="NCBIfam" id="TIGR01280">
    <property type="entry name" value="xseB"/>
    <property type="match status" value="1"/>
</dbReference>
<proteinExistence type="inferred from homology"/>
<dbReference type="SUPFAM" id="SSF116842">
    <property type="entry name" value="XseB-like"/>
    <property type="match status" value="1"/>
</dbReference>
<comment type="similarity">
    <text evidence="1 6">Belongs to the XseB family.</text>
</comment>
<comment type="caution">
    <text evidence="8">The sequence shown here is derived from an EMBL/GenBank/DDBJ whole genome shotgun (WGS) entry which is preliminary data.</text>
</comment>
<keyword evidence="2 6" id="KW-0963">Cytoplasm</keyword>
<comment type="catalytic activity">
    <reaction evidence="6">
        <text>Exonucleolytic cleavage in either 5'- to 3'- or 3'- to 5'-direction to yield nucleoside 5'-phosphates.</text>
        <dbReference type="EC" id="3.1.11.6"/>
    </reaction>
</comment>
<evidence type="ECO:0000256" key="4">
    <source>
        <dbReference type="ARBA" id="ARBA00022801"/>
    </source>
</evidence>
<dbReference type="RefSeq" id="WP_163964034.1">
    <property type="nucleotide sequence ID" value="NZ_JAAGNX010000002.1"/>
</dbReference>
<evidence type="ECO:0000256" key="6">
    <source>
        <dbReference type="HAMAP-Rule" id="MF_00337"/>
    </source>
</evidence>
<accession>A0A6B2M249</accession>
<evidence type="ECO:0000256" key="5">
    <source>
        <dbReference type="ARBA" id="ARBA00022839"/>
    </source>
</evidence>
<evidence type="ECO:0000256" key="7">
    <source>
        <dbReference type="SAM" id="Coils"/>
    </source>
</evidence>
<dbReference type="Pfam" id="PF02609">
    <property type="entry name" value="Exonuc_VII_S"/>
    <property type="match status" value="1"/>
</dbReference>
<comment type="function">
    <text evidence="6">Bidirectionally degrades single-stranded DNA into large acid-insoluble oligonucleotides, which are then degraded further into small acid-soluble oligonucleotides.</text>
</comment>
<dbReference type="AlphaFoldDB" id="A0A6B2M249"/>
<keyword evidence="7" id="KW-0175">Coiled coil</keyword>
<name>A0A6B2M249_9BACT</name>
<sequence length="79" mass="8825">MSPKKKETTFEEALKNLEALVTSMESGDVPLATLVEKFEEGSKLVKTCEERLKQAELKIEKLRQDADKASLEPFAPDAD</sequence>
<organism evidence="8 9">
    <name type="scientific">Oceanipulchritudo coccoides</name>
    <dbReference type="NCBI Taxonomy" id="2706888"/>
    <lineage>
        <taxon>Bacteria</taxon>
        <taxon>Pseudomonadati</taxon>
        <taxon>Verrucomicrobiota</taxon>
        <taxon>Opitutia</taxon>
        <taxon>Puniceicoccales</taxon>
        <taxon>Oceanipulchritudinaceae</taxon>
        <taxon>Oceanipulchritudo</taxon>
    </lineage>
</organism>
<keyword evidence="4 6" id="KW-0378">Hydrolase</keyword>
<evidence type="ECO:0000256" key="2">
    <source>
        <dbReference type="ARBA" id="ARBA00022490"/>
    </source>
</evidence>
<dbReference type="PANTHER" id="PTHR34137">
    <property type="entry name" value="EXODEOXYRIBONUCLEASE 7 SMALL SUBUNIT"/>
    <property type="match status" value="1"/>
</dbReference>
<dbReference type="Gene3D" id="1.10.287.1040">
    <property type="entry name" value="Exonuclease VII, small subunit"/>
    <property type="match status" value="1"/>
</dbReference>
<dbReference type="GO" id="GO:0006308">
    <property type="term" value="P:DNA catabolic process"/>
    <property type="evidence" value="ECO:0007669"/>
    <property type="project" value="UniProtKB-UniRule"/>
</dbReference>
<comment type="subcellular location">
    <subcellularLocation>
        <location evidence="6">Cytoplasm</location>
    </subcellularLocation>
</comment>
<gene>
    <name evidence="6 8" type="primary">xseB</name>
    <name evidence="8" type="ORF">G0Q06_07455</name>
</gene>